<evidence type="ECO:0000313" key="3">
    <source>
        <dbReference type="Proteomes" id="UP000536835"/>
    </source>
</evidence>
<dbReference type="EMBL" id="JABFCX010000003">
    <property type="protein sequence ID" value="NNU16935.1"/>
    <property type="molecule type" value="Genomic_DNA"/>
</dbReference>
<keyword evidence="3" id="KW-1185">Reference proteome</keyword>
<reference evidence="2 3" key="1">
    <citation type="submission" date="2020-05" db="EMBL/GenBank/DDBJ databases">
        <title>Parvularcula mediterraneae sp. nov., isolated from polypropylene straw from shallow seawater of the seashore of Laganas in Zakynthos island, Greece.</title>
        <authorList>
            <person name="Szabo I."/>
            <person name="Al-Omari J."/>
            <person name="Rado J."/>
            <person name="Szerdahelyi G.S."/>
        </authorList>
    </citation>
    <scope>NUCLEOTIDE SEQUENCE [LARGE SCALE GENOMIC DNA]</scope>
    <source>
        <strain evidence="2 3">ZS-1/3</strain>
    </source>
</reference>
<sequence length="158" mass="17723">MGMFLSALLLSSASPCAAEVYRQFDFWVGTWDIYAGDQLAGRSEIAVIENGCAIEQRWTSATGATGRSISHYDHADQSWHQTWVGEAFSVLMSGGLDREGAMSLKGTVSAFGQPFTSKYKGRWKPVGDDRIEQRFDFVDPETGEWRLWFEGHSERVQD</sequence>
<dbReference type="RefSeq" id="WP_173199875.1">
    <property type="nucleotide sequence ID" value="NZ_JABFCX010000003.1"/>
</dbReference>
<accession>A0A7Y3RNM1</accession>
<feature type="signal peptide" evidence="1">
    <location>
        <begin position="1"/>
        <end position="17"/>
    </location>
</feature>
<keyword evidence="1" id="KW-0732">Signal</keyword>
<dbReference type="AlphaFoldDB" id="A0A7Y3RNM1"/>
<comment type="caution">
    <text evidence="2">The sequence shown here is derived from an EMBL/GenBank/DDBJ whole genome shotgun (WGS) entry which is preliminary data.</text>
</comment>
<feature type="chain" id="PRO_5031525928" evidence="1">
    <location>
        <begin position="18"/>
        <end position="158"/>
    </location>
</feature>
<organism evidence="2 3">
    <name type="scientific">Parvularcula mediterranea</name>
    <dbReference type="NCBI Taxonomy" id="2732508"/>
    <lineage>
        <taxon>Bacteria</taxon>
        <taxon>Pseudomonadati</taxon>
        <taxon>Pseudomonadota</taxon>
        <taxon>Alphaproteobacteria</taxon>
        <taxon>Parvularculales</taxon>
        <taxon>Parvularculaceae</taxon>
        <taxon>Parvularcula</taxon>
    </lineage>
</organism>
<gene>
    <name evidence="2" type="ORF">HK107_11455</name>
</gene>
<dbReference type="Proteomes" id="UP000536835">
    <property type="component" value="Unassembled WGS sequence"/>
</dbReference>
<name>A0A7Y3RNM1_9PROT</name>
<evidence type="ECO:0000256" key="1">
    <source>
        <dbReference type="SAM" id="SignalP"/>
    </source>
</evidence>
<proteinExistence type="predicted"/>
<evidence type="ECO:0000313" key="2">
    <source>
        <dbReference type="EMBL" id="NNU16935.1"/>
    </source>
</evidence>
<protein>
    <submittedName>
        <fullName evidence="2">DUF1579 family protein</fullName>
    </submittedName>
</protein>